<dbReference type="HAMAP" id="MF_02066">
    <property type="entry name" value="CpoB"/>
    <property type="match status" value="1"/>
</dbReference>
<keyword evidence="1" id="KW-0574">Periplasm</keyword>
<evidence type="ECO:0000313" key="4">
    <source>
        <dbReference type="Proteomes" id="UP000243904"/>
    </source>
</evidence>
<organism evidence="3 4">
    <name type="scientific">Bradyrhizobium canariense</name>
    <dbReference type="NCBI Taxonomy" id="255045"/>
    <lineage>
        <taxon>Bacteria</taxon>
        <taxon>Pseudomonadati</taxon>
        <taxon>Pseudomonadota</taxon>
        <taxon>Alphaproteobacteria</taxon>
        <taxon>Hyphomicrobiales</taxon>
        <taxon>Nitrobacteraceae</taxon>
        <taxon>Bradyrhizobium</taxon>
    </lineage>
</organism>
<keyword evidence="1" id="KW-0132">Cell division</keyword>
<evidence type="ECO:0000256" key="1">
    <source>
        <dbReference type="HAMAP-Rule" id="MF_02066"/>
    </source>
</evidence>
<dbReference type="Pfam" id="PF13432">
    <property type="entry name" value="TPR_16"/>
    <property type="match status" value="1"/>
</dbReference>
<proteinExistence type="inferred from homology"/>
<accession>A0A1H2ABX9</accession>
<dbReference type="InterPro" id="IPR011990">
    <property type="entry name" value="TPR-like_helical_dom_sf"/>
</dbReference>
<comment type="similarity">
    <text evidence="1">Belongs to the CpoB family.</text>
</comment>
<feature type="chain" id="PRO_5009987896" description="Cell division coordinator CpoB" evidence="1">
    <location>
        <begin position="32"/>
        <end position="340"/>
    </location>
</feature>
<feature type="compositionally biased region" description="Low complexity" evidence="2">
    <location>
        <begin position="102"/>
        <end position="115"/>
    </location>
</feature>
<feature type="coiled-coil region" evidence="1">
    <location>
        <begin position="42"/>
        <end position="76"/>
    </location>
</feature>
<dbReference type="AlphaFoldDB" id="A0A1H2ABX9"/>
<dbReference type="Pfam" id="PF13174">
    <property type="entry name" value="TPR_6"/>
    <property type="match status" value="1"/>
</dbReference>
<dbReference type="EMBL" id="LT629750">
    <property type="protein sequence ID" value="SDT42996.1"/>
    <property type="molecule type" value="Genomic_DNA"/>
</dbReference>
<evidence type="ECO:0000256" key="2">
    <source>
        <dbReference type="SAM" id="MobiDB-lite"/>
    </source>
</evidence>
<feature type="signal peptide" evidence="1">
    <location>
        <begin position="1"/>
        <end position="31"/>
    </location>
</feature>
<dbReference type="NCBIfam" id="TIGR02795">
    <property type="entry name" value="tol_pal_ybgF"/>
    <property type="match status" value="1"/>
</dbReference>
<feature type="region of interest" description="Disordered" evidence="2">
    <location>
        <begin position="76"/>
        <end position="115"/>
    </location>
</feature>
<dbReference type="InterPro" id="IPR014162">
    <property type="entry name" value="CpoB_C"/>
</dbReference>
<dbReference type="GO" id="GO:0043093">
    <property type="term" value="P:FtsZ-dependent cytokinesis"/>
    <property type="evidence" value="ECO:0007669"/>
    <property type="project" value="UniProtKB-UniRule"/>
</dbReference>
<keyword evidence="1" id="KW-0175">Coiled coil</keyword>
<keyword evidence="1" id="KW-0732">Signal</keyword>
<keyword evidence="4" id="KW-1185">Reference proteome</keyword>
<gene>
    <name evidence="1" type="primary">cpoB</name>
    <name evidence="3" type="ORF">SAMN05444158_6015</name>
</gene>
<protein>
    <recommendedName>
        <fullName evidence="1">Cell division coordinator CpoB</fullName>
    </recommendedName>
</protein>
<feature type="region of interest" description="Disordered" evidence="2">
    <location>
        <begin position="131"/>
        <end position="217"/>
    </location>
</feature>
<dbReference type="GO" id="GO:0030288">
    <property type="term" value="C:outer membrane-bounded periplasmic space"/>
    <property type="evidence" value="ECO:0007669"/>
    <property type="project" value="UniProtKB-UniRule"/>
</dbReference>
<dbReference type="SUPFAM" id="SSF48452">
    <property type="entry name" value="TPR-like"/>
    <property type="match status" value="1"/>
</dbReference>
<reference evidence="4" key="1">
    <citation type="submission" date="2016-10" db="EMBL/GenBank/DDBJ databases">
        <authorList>
            <person name="Varghese N."/>
            <person name="Submissions S."/>
        </authorList>
    </citation>
    <scope>NUCLEOTIDE SEQUENCE [LARGE SCALE GENOMIC DNA]</scope>
    <source>
        <strain evidence="4">GAS369</strain>
    </source>
</reference>
<keyword evidence="1" id="KW-0131">Cell cycle</keyword>
<comment type="subcellular location">
    <subcellularLocation>
        <location evidence="1">Periplasm</location>
    </subcellularLocation>
</comment>
<comment type="function">
    <text evidence="1">Mediates coordination of peptidoglycan synthesis and outer membrane constriction during cell division.</text>
</comment>
<feature type="compositionally biased region" description="Low complexity" evidence="2">
    <location>
        <begin position="76"/>
        <end position="94"/>
    </location>
</feature>
<dbReference type="InterPro" id="IPR034706">
    <property type="entry name" value="CpoB"/>
</dbReference>
<sequence precursor="true">MSSRFHRVTWAAAFFGMLALGSLAVSSQALAQSDDGDPEMRIQQLENQLRQLTGQNEELQHQNQQLQDRLRMLQGGAQAGPAGQSPVAQPGVAALPPPQPNPNYGQPAPQPGYGQQQIAAPAPIYQEEAPVQGRRRGDAFDPSQNPNAPGSPRALGGGQMPLANEAPVGAPGGRSPGEPLNLGYPGANTGGALPPSGGPSPGAGSGLTTLPPSATPRDEFDLGIGYMERKDYALAEQTMRNFAQKYPSDPMVADSQYWLGESLFQRQQYRDAAEAFLAVTTKFDKSAKAPDALLRLGQSLAALKEKEAACAAFGEVTRKYPRASNGVKTAVDREQKRTKC</sequence>
<evidence type="ECO:0000313" key="3">
    <source>
        <dbReference type="EMBL" id="SDT42996.1"/>
    </source>
</evidence>
<dbReference type="Gene3D" id="1.25.40.10">
    <property type="entry name" value="Tetratricopeptide repeat domain"/>
    <property type="match status" value="1"/>
</dbReference>
<dbReference type="RefSeq" id="WP_146689890.1">
    <property type="nucleotide sequence ID" value="NZ_LT629750.1"/>
</dbReference>
<dbReference type="InterPro" id="IPR019734">
    <property type="entry name" value="TPR_rpt"/>
</dbReference>
<name>A0A1H2ABX9_9BRAD</name>
<dbReference type="CDD" id="cd14686">
    <property type="entry name" value="bZIP"/>
    <property type="match status" value="1"/>
</dbReference>
<dbReference type="Proteomes" id="UP000243904">
    <property type="component" value="Chromosome I"/>
</dbReference>